<evidence type="ECO:0000313" key="13">
    <source>
        <dbReference type="EMBL" id="CAF3621754.1"/>
    </source>
</evidence>
<evidence type="ECO:0000259" key="10">
    <source>
        <dbReference type="PROSITE" id="PS50262"/>
    </source>
</evidence>
<dbReference type="Proteomes" id="UP000677228">
    <property type="component" value="Unassembled WGS sequence"/>
</dbReference>
<keyword evidence="15" id="KW-1185">Reference proteome</keyword>
<dbReference type="SUPFAM" id="SSF81321">
    <property type="entry name" value="Family A G protein-coupled receptor-like"/>
    <property type="match status" value="1"/>
</dbReference>
<keyword evidence="7" id="KW-0675">Receptor</keyword>
<evidence type="ECO:0000256" key="7">
    <source>
        <dbReference type="ARBA" id="ARBA00023170"/>
    </source>
</evidence>
<dbReference type="GO" id="GO:0005886">
    <property type="term" value="C:plasma membrane"/>
    <property type="evidence" value="ECO:0007669"/>
    <property type="project" value="UniProtKB-SubCell"/>
</dbReference>
<dbReference type="InterPro" id="IPR000276">
    <property type="entry name" value="GPCR_Rhodpsn"/>
</dbReference>
<dbReference type="PANTHER" id="PTHR24229">
    <property type="entry name" value="NEUROPEPTIDES RECEPTOR"/>
    <property type="match status" value="1"/>
</dbReference>
<dbReference type="AlphaFoldDB" id="A0A813UVV2"/>
<dbReference type="OrthoDB" id="9990906at2759"/>
<evidence type="ECO:0000256" key="2">
    <source>
        <dbReference type="ARBA" id="ARBA00022475"/>
    </source>
</evidence>
<feature type="transmembrane region" description="Helical" evidence="9">
    <location>
        <begin position="204"/>
        <end position="226"/>
    </location>
</feature>
<feature type="transmembrane region" description="Helical" evidence="9">
    <location>
        <begin position="78"/>
        <end position="99"/>
    </location>
</feature>
<name>A0A813UVV2_9BILA</name>
<dbReference type="EMBL" id="CAJNOQ010000751">
    <property type="protein sequence ID" value="CAF0834606.1"/>
    <property type="molecule type" value="Genomic_DNA"/>
</dbReference>
<feature type="transmembrane region" description="Helical" evidence="9">
    <location>
        <begin position="7"/>
        <end position="25"/>
    </location>
</feature>
<evidence type="ECO:0000256" key="5">
    <source>
        <dbReference type="ARBA" id="ARBA00023040"/>
    </source>
</evidence>
<keyword evidence="2" id="KW-1003">Cell membrane</keyword>
<reference evidence="11" key="1">
    <citation type="submission" date="2021-02" db="EMBL/GenBank/DDBJ databases">
        <authorList>
            <person name="Nowell W R."/>
        </authorList>
    </citation>
    <scope>NUCLEOTIDE SEQUENCE</scope>
</reference>
<keyword evidence="3 9" id="KW-0812">Transmembrane</keyword>
<dbReference type="EMBL" id="CAJOBC010000751">
    <property type="protein sequence ID" value="CAF3621754.1"/>
    <property type="molecule type" value="Genomic_DNA"/>
</dbReference>
<gene>
    <name evidence="11" type="ORF">GPM918_LOCUS5236</name>
    <name evidence="12" type="ORF">OVA965_LOCUS40335</name>
    <name evidence="13" type="ORF">SRO942_LOCUS5236</name>
    <name evidence="14" type="ORF">TMI583_LOCUS41754</name>
</gene>
<evidence type="ECO:0000256" key="8">
    <source>
        <dbReference type="ARBA" id="ARBA00023224"/>
    </source>
</evidence>
<feature type="transmembrane region" description="Helical" evidence="9">
    <location>
        <begin position="168"/>
        <end position="192"/>
    </location>
</feature>
<organism evidence="11 15">
    <name type="scientific">Didymodactylos carnosus</name>
    <dbReference type="NCBI Taxonomy" id="1234261"/>
    <lineage>
        <taxon>Eukaryota</taxon>
        <taxon>Metazoa</taxon>
        <taxon>Spiralia</taxon>
        <taxon>Gnathifera</taxon>
        <taxon>Rotifera</taxon>
        <taxon>Eurotatoria</taxon>
        <taxon>Bdelloidea</taxon>
        <taxon>Philodinida</taxon>
        <taxon>Philodinidae</taxon>
        <taxon>Didymodactylos</taxon>
    </lineage>
</organism>
<keyword evidence="8" id="KW-0807">Transducer</keyword>
<evidence type="ECO:0000256" key="6">
    <source>
        <dbReference type="ARBA" id="ARBA00023136"/>
    </source>
</evidence>
<dbReference type="PANTHER" id="PTHR24229:SF40">
    <property type="entry name" value="ALLATOSTATIN C RECEPTOR 1-RELATED"/>
    <property type="match status" value="1"/>
</dbReference>
<evidence type="ECO:0000313" key="14">
    <source>
        <dbReference type="EMBL" id="CAF4364930.1"/>
    </source>
</evidence>
<dbReference type="Proteomes" id="UP000663829">
    <property type="component" value="Unassembled WGS sequence"/>
</dbReference>
<protein>
    <recommendedName>
        <fullName evidence="10">G-protein coupled receptors family 1 profile domain-containing protein</fullName>
    </recommendedName>
</protein>
<keyword evidence="6 9" id="KW-0472">Membrane</keyword>
<evidence type="ECO:0000256" key="3">
    <source>
        <dbReference type="ARBA" id="ARBA00022692"/>
    </source>
</evidence>
<evidence type="ECO:0000256" key="1">
    <source>
        <dbReference type="ARBA" id="ARBA00004651"/>
    </source>
</evidence>
<dbReference type="EMBL" id="CAJOBA010066460">
    <property type="protein sequence ID" value="CAF4364930.1"/>
    <property type="molecule type" value="Genomic_DNA"/>
</dbReference>
<dbReference type="GO" id="GO:0007218">
    <property type="term" value="P:neuropeptide signaling pathway"/>
    <property type="evidence" value="ECO:0007669"/>
    <property type="project" value="TreeGrafter"/>
</dbReference>
<keyword evidence="4 9" id="KW-1133">Transmembrane helix</keyword>
<dbReference type="GO" id="GO:0043005">
    <property type="term" value="C:neuron projection"/>
    <property type="evidence" value="ECO:0007669"/>
    <property type="project" value="TreeGrafter"/>
</dbReference>
<keyword evidence="5" id="KW-0297">G-protein coupled receptor</keyword>
<evidence type="ECO:0000313" key="11">
    <source>
        <dbReference type="EMBL" id="CAF0834606.1"/>
    </source>
</evidence>
<evidence type="ECO:0000256" key="9">
    <source>
        <dbReference type="SAM" id="Phobius"/>
    </source>
</evidence>
<comment type="caution">
    <text evidence="11">The sequence shown here is derived from an EMBL/GenBank/DDBJ whole genome shotgun (WGS) entry which is preliminary data.</text>
</comment>
<dbReference type="Pfam" id="PF00001">
    <property type="entry name" value="7tm_1"/>
    <property type="match status" value="1"/>
</dbReference>
<feature type="domain" description="G-protein coupled receptors family 1 profile" evidence="10">
    <location>
        <begin position="1"/>
        <end position="225"/>
    </location>
</feature>
<dbReference type="GO" id="GO:0004930">
    <property type="term" value="F:G protein-coupled receptor activity"/>
    <property type="evidence" value="ECO:0007669"/>
    <property type="project" value="UniProtKB-KW"/>
</dbReference>
<feature type="transmembrane region" description="Helical" evidence="9">
    <location>
        <begin position="37"/>
        <end position="58"/>
    </location>
</feature>
<dbReference type="InterPro" id="IPR017452">
    <property type="entry name" value="GPCR_Rhodpsn_7TM"/>
</dbReference>
<comment type="subcellular location">
    <subcellularLocation>
        <location evidence="1">Cell membrane</location>
        <topology evidence="1">Multi-pass membrane protein</topology>
    </subcellularLocation>
</comment>
<feature type="transmembrane region" description="Helical" evidence="9">
    <location>
        <begin position="119"/>
        <end position="147"/>
    </location>
</feature>
<proteinExistence type="predicted"/>
<accession>A0A813UVV2</accession>
<evidence type="ECO:0000256" key="4">
    <source>
        <dbReference type="ARBA" id="ARBA00022989"/>
    </source>
</evidence>
<evidence type="ECO:0000313" key="12">
    <source>
        <dbReference type="EMBL" id="CAF1570555.1"/>
    </source>
</evidence>
<dbReference type="PROSITE" id="PS50262">
    <property type="entry name" value="G_PROTEIN_RECEP_F1_2"/>
    <property type="match status" value="1"/>
</dbReference>
<sequence length="253" mass="28895">MGSIGDLFRINITLFLRILAFGFGIHSIQSSHVFCKLISYITICSMVLSNGSIVLASIDRYVLTSRSVNMRSLANISIAKRLAFIIICLSFVFPIHLLFDYNAAKSIRVCVLKFSSKVYKAFLSVSYLILFGILPPTLLITFGILTLKNIRSLRSSRSNFLRRIDYNLTIMVLSQIILTILAPLAYSIYAVYNNYIGDTTEQNMWVNHLVALISYIECTCGFYFYIGISKRFRQHFFKIITRQHPGRFQTSSE</sequence>
<evidence type="ECO:0000313" key="15">
    <source>
        <dbReference type="Proteomes" id="UP000663829"/>
    </source>
</evidence>
<dbReference type="GO" id="GO:0042923">
    <property type="term" value="F:neuropeptide binding"/>
    <property type="evidence" value="ECO:0007669"/>
    <property type="project" value="TreeGrafter"/>
</dbReference>
<dbReference type="Proteomes" id="UP000681722">
    <property type="component" value="Unassembled WGS sequence"/>
</dbReference>
<dbReference type="EMBL" id="CAJNOK010043673">
    <property type="protein sequence ID" value="CAF1570555.1"/>
    <property type="molecule type" value="Genomic_DNA"/>
</dbReference>
<dbReference type="Gene3D" id="1.20.1070.10">
    <property type="entry name" value="Rhodopsin 7-helix transmembrane proteins"/>
    <property type="match status" value="1"/>
</dbReference>
<dbReference type="Proteomes" id="UP000682733">
    <property type="component" value="Unassembled WGS sequence"/>
</dbReference>